<evidence type="ECO:0000313" key="2">
    <source>
        <dbReference type="Proteomes" id="UP000299102"/>
    </source>
</evidence>
<reference evidence="1 2" key="1">
    <citation type="journal article" date="2019" name="Commun. Biol.">
        <title>The bagworm genome reveals a unique fibroin gene that provides high tensile strength.</title>
        <authorList>
            <person name="Kono N."/>
            <person name="Nakamura H."/>
            <person name="Ohtoshi R."/>
            <person name="Tomita M."/>
            <person name="Numata K."/>
            <person name="Arakawa K."/>
        </authorList>
    </citation>
    <scope>NUCLEOTIDE SEQUENCE [LARGE SCALE GENOMIC DNA]</scope>
</reference>
<gene>
    <name evidence="1" type="ORF">EVAR_51365_1</name>
</gene>
<evidence type="ECO:0000313" key="1">
    <source>
        <dbReference type="EMBL" id="GBP70255.1"/>
    </source>
</evidence>
<sequence length="112" mass="12577">MENITVNGITRNNLESSGTRTEVDNKIAQYQRLTLYPRLHLPVLTCNEFLPLIDVAVILNPNQTLNSDLGTALDSDINHYHDSKPCPTSDYNPEPILLLHIAIYALRAEAFC</sequence>
<name>A0A4C1Y735_EUMVA</name>
<keyword evidence="2" id="KW-1185">Reference proteome</keyword>
<dbReference type="Proteomes" id="UP000299102">
    <property type="component" value="Unassembled WGS sequence"/>
</dbReference>
<comment type="caution">
    <text evidence="1">The sequence shown here is derived from an EMBL/GenBank/DDBJ whole genome shotgun (WGS) entry which is preliminary data.</text>
</comment>
<dbReference type="AlphaFoldDB" id="A0A4C1Y735"/>
<proteinExistence type="predicted"/>
<accession>A0A4C1Y735</accession>
<organism evidence="1 2">
    <name type="scientific">Eumeta variegata</name>
    <name type="common">Bagworm moth</name>
    <name type="synonym">Eumeta japonica</name>
    <dbReference type="NCBI Taxonomy" id="151549"/>
    <lineage>
        <taxon>Eukaryota</taxon>
        <taxon>Metazoa</taxon>
        <taxon>Ecdysozoa</taxon>
        <taxon>Arthropoda</taxon>
        <taxon>Hexapoda</taxon>
        <taxon>Insecta</taxon>
        <taxon>Pterygota</taxon>
        <taxon>Neoptera</taxon>
        <taxon>Endopterygota</taxon>
        <taxon>Lepidoptera</taxon>
        <taxon>Glossata</taxon>
        <taxon>Ditrysia</taxon>
        <taxon>Tineoidea</taxon>
        <taxon>Psychidae</taxon>
        <taxon>Oiketicinae</taxon>
        <taxon>Eumeta</taxon>
    </lineage>
</organism>
<dbReference type="EMBL" id="BGZK01001068">
    <property type="protein sequence ID" value="GBP70255.1"/>
    <property type="molecule type" value="Genomic_DNA"/>
</dbReference>
<protein>
    <submittedName>
        <fullName evidence="1">Uncharacterized protein</fullName>
    </submittedName>
</protein>